<evidence type="ECO:0008006" key="4">
    <source>
        <dbReference type="Google" id="ProtNLM"/>
    </source>
</evidence>
<organism evidence="2 3">
    <name type="scientific">Streptomyces atrovirens</name>
    <dbReference type="NCBI Taxonomy" id="285556"/>
    <lineage>
        <taxon>Bacteria</taxon>
        <taxon>Bacillati</taxon>
        <taxon>Actinomycetota</taxon>
        <taxon>Actinomycetes</taxon>
        <taxon>Kitasatosporales</taxon>
        <taxon>Streptomycetaceae</taxon>
        <taxon>Streptomyces</taxon>
    </lineage>
</organism>
<sequence>MTWSAAVPGAALRAMRTVAGWRAVRLALLVGAVFVLGVLCGERARAADGGPVGGTSSAVGVSATGAVTAGASTTGSVTVGPVTVGSVVSAGSDTAPDPDSNGPASVVEALTAPRPDAADPIRPLTGAVVRSVDERVVRPVGELAGTVADRLDEATPGELPALPTLPGLEQPAPLPELPHLPDAPGQPLPGPSTPGPQPGSSAPPPGAPVQDVPDEPKGPDGPSGAPGPVVGPVAHGPEPSRAVGATHDDHGHRPARDAVRDAVREAVRAGAPAPAPAPHAPAGRPDGTAGSRSAVDHGTPRHGDACAVTAHHRPPLRLVPGAAERAEATGTRDPYRDVPVSPA</sequence>
<dbReference type="Proteomes" id="UP001596035">
    <property type="component" value="Unassembled WGS sequence"/>
</dbReference>
<name>A0ABW0DPG5_9ACTN</name>
<evidence type="ECO:0000313" key="3">
    <source>
        <dbReference type="Proteomes" id="UP001596035"/>
    </source>
</evidence>
<evidence type="ECO:0000313" key="2">
    <source>
        <dbReference type="EMBL" id="MFC5240736.1"/>
    </source>
</evidence>
<feature type="region of interest" description="Disordered" evidence="1">
    <location>
        <begin position="148"/>
        <end position="343"/>
    </location>
</feature>
<protein>
    <recommendedName>
        <fullName evidence="4">Secreted protein</fullName>
    </recommendedName>
</protein>
<feature type="compositionally biased region" description="Basic and acidic residues" evidence="1">
    <location>
        <begin position="294"/>
        <end position="304"/>
    </location>
</feature>
<evidence type="ECO:0000256" key="1">
    <source>
        <dbReference type="SAM" id="MobiDB-lite"/>
    </source>
</evidence>
<keyword evidence="3" id="KW-1185">Reference proteome</keyword>
<comment type="caution">
    <text evidence="2">The sequence shown here is derived from an EMBL/GenBank/DDBJ whole genome shotgun (WGS) entry which is preliminary data.</text>
</comment>
<dbReference type="RefSeq" id="WP_344557766.1">
    <property type="nucleotide sequence ID" value="NZ_BAAATG010000010.1"/>
</dbReference>
<reference evidence="3" key="1">
    <citation type="journal article" date="2019" name="Int. J. Syst. Evol. Microbiol.">
        <title>The Global Catalogue of Microorganisms (GCM) 10K type strain sequencing project: providing services to taxonomists for standard genome sequencing and annotation.</title>
        <authorList>
            <consortium name="The Broad Institute Genomics Platform"/>
            <consortium name="The Broad Institute Genome Sequencing Center for Infectious Disease"/>
            <person name="Wu L."/>
            <person name="Ma J."/>
        </authorList>
    </citation>
    <scope>NUCLEOTIDE SEQUENCE [LARGE SCALE GENOMIC DNA]</scope>
    <source>
        <strain evidence="3">CGMCC 4.7131</strain>
    </source>
</reference>
<feature type="compositionally biased region" description="Low complexity" evidence="1">
    <location>
        <begin position="220"/>
        <end position="239"/>
    </location>
</feature>
<gene>
    <name evidence="2" type="ORF">ACFPWV_12555</name>
</gene>
<feature type="compositionally biased region" description="Pro residues" evidence="1">
    <location>
        <begin position="184"/>
        <end position="207"/>
    </location>
</feature>
<feature type="compositionally biased region" description="Basic and acidic residues" evidence="1">
    <location>
        <begin position="246"/>
        <end position="267"/>
    </location>
</feature>
<accession>A0ABW0DPG5</accession>
<dbReference type="EMBL" id="JBHSKN010000011">
    <property type="protein sequence ID" value="MFC5240736.1"/>
    <property type="molecule type" value="Genomic_DNA"/>
</dbReference>
<proteinExistence type="predicted"/>